<sequence>MIRTDNKVVLMALIAFAMTSVFTLGACSKKKTETLPDTSVADASTAGDSTAGSGGMNSEDQEQMGARDPGYTDEAQLQDAYFDFDKSELRPDARDVLQQNADWIKANSGAKVQIEGHCDERGTEEYNLALGERRANSVKNYLVSLGISPDRLFTISYGEELPVDPGHEESAWSKNRRAHFLVTQ</sequence>
<protein>
    <submittedName>
        <fullName evidence="11">Tol-Pal system peptidoglycan-associated lipoprotein PAL</fullName>
    </submittedName>
</protein>
<keyword evidence="4" id="KW-0472">Membrane</keyword>
<dbReference type="PRINTS" id="PR01021">
    <property type="entry name" value="OMPADOMAIN"/>
</dbReference>
<keyword evidence="8" id="KW-0131">Cell cycle</keyword>
<dbReference type="InterPro" id="IPR006665">
    <property type="entry name" value="OmpA-like"/>
</dbReference>
<keyword evidence="5" id="KW-0564">Palmitate</keyword>
<dbReference type="InterPro" id="IPR050330">
    <property type="entry name" value="Bact_OuterMem_StrucFunc"/>
</dbReference>
<evidence type="ECO:0000256" key="5">
    <source>
        <dbReference type="ARBA" id="ARBA00023139"/>
    </source>
</evidence>
<dbReference type="PROSITE" id="PS51123">
    <property type="entry name" value="OMPA_2"/>
    <property type="match status" value="1"/>
</dbReference>
<evidence type="ECO:0000256" key="8">
    <source>
        <dbReference type="ARBA" id="ARBA00023306"/>
    </source>
</evidence>
<dbReference type="PANTHER" id="PTHR30329:SF21">
    <property type="entry name" value="LIPOPROTEIN YIAD-RELATED"/>
    <property type="match status" value="1"/>
</dbReference>
<keyword evidence="7 11" id="KW-0449">Lipoprotein</keyword>
<dbReference type="HAMAP" id="MF_02204">
    <property type="entry name" value="Pal"/>
    <property type="match status" value="1"/>
</dbReference>
<feature type="region of interest" description="Disordered" evidence="9">
    <location>
        <begin position="34"/>
        <end position="70"/>
    </location>
</feature>
<evidence type="ECO:0000256" key="9">
    <source>
        <dbReference type="SAM" id="MobiDB-lite"/>
    </source>
</evidence>
<dbReference type="SUPFAM" id="SSF103088">
    <property type="entry name" value="OmpA-like"/>
    <property type="match status" value="1"/>
</dbReference>
<evidence type="ECO:0000256" key="7">
    <source>
        <dbReference type="ARBA" id="ARBA00023288"/>
    </source>
</evidence>
<dbReference type="NCBIfam" id="TIGR02802">
    <property type="entry name" value="Pal_lipo"/>
    <property type="match status" value="1"/>
</dbReference>
<dbReference type="Gene3D" id="3.30.1330.60">
    <property type="entry name" value="OmpA-like domain"/>
    <property type="match status" value="1"/>
</dbReference>
<comment type="subcellular location">
    <subcellularLocation>
        <location evidence="1">Cell outer membrane</location>
    </subcellularLocation>
</comment>
<evidence type="ECO:0000259" key="10">
    <source>
        <dbReference type="PROSITE" id="PS51123"/>
    </source>
</evidence>
<evidence type="ECO:0000313" key="11">
    <source>
        <dbReference type="EMBL" id="VAX20079.1"/>
    </source>
</evidence>
<dbReference type="PROSITE" id="PS51257">
    <property type="entry name" value="PROKAR_LIPOPROTEIN"/>
    <property type="match status" value="1"/>
</dbReference>
<reference evidence="11" key="1">
    <citation type="submission" date="2018-06" db="EMBL/GenBank/DDBJ databases">
        <authorList>
            <person name="Zhirakovskaya E."/>
        </authorList>
    </citation>
    <scope>NUCLEOTIDE SEQUENCE</scope>
</reference>
<dbReference type="Pfam" id="PF00691">
    <property type="entry name" value="OmpA"/>
    <property type="match status" value="1"/>
</dbReference>
<dbReference type="GO" id="GO:0009279">
    <property type="term" value="C:cell outer membrane"/>
    <property type="evidence" value="ECO:0007669"/>
    <property type="project" value="UniProtKB-SubCell"/>
</dbReference>
<dbReference type="PANTHER" id="PTHR30329">
    <property type="entry name" value="STATOR ELEMENT OF FLAGELLAR MOTOR COMPLEX"/>
    <property type="match status" value="1"/>
</dbReference>
<gene>
    <name evidence="11" type="ORF">MNBD_NITROSPINAE01-676</name>
</gene>
<keyword evidence="6" id="KW-0998">Cell outer membrane</keyword>
<dbReference type="CDD" id="cd07185">
    <property type="entry name" value="OmpA_C-like"/>
    <property type="match status" value="1"/>
</dbReference>
<feature type="domain" description="OmpA-like" evidence="10">
    <location>
        <begin position="69"/>
        <end position="184"/>
    </location>
</feature>
<dbReference type="InterPro" id="IPR006664">
    <property type="entry name" value="OMP_bac"/>
</dbReference>
<evidence type="ECO:0000256" key="2">
    <source>
        <dbReference type="ARBA" id="ARBA00022618"/>
    </source>
</evidence>
<dbReference type="AlphaFoldDB" id="A0A3B1BQ56"/>
<organism evidence="11">
    <name type="scientific">hydrothermal vent metagenome</name>
    <dbReference type="NCBI Taxonomy" id="652676"/>
    <lineage>
        <taxon>unclassified sequences</taxon>
        <taxon>metagenomes</taxon>
        <taxon>ecological metagenomes</taxon>
    </lineage>
</organism>
<dbReference type="InterPro" id="IPR036737">
    <property type="entry name" value="OmpA-like_sf"/>
</dbReference>
<dbReference type="InterPro" id="IPR014169">
    <property type="entry name" value="Pal_lipo_C"/>
</dbReference>
<proteinExistence type="inferred from homology"/>
<accession>A0A3B1BQ56</accession>
<evidence type="ECO:0000256" key="4">
    <source>
        <dbReference type="ARBA" id="ARBA00023136"/>
    </source>
</evidence>
<feature type="compositionally biased region" description="Low complexity" evidence="9">
    <location>
        <begin position="37"/>
        <end position="51"/>
    </location>
</feature>
<keyword evidence="3" id="KW-0732">Signal</keyword>
<evidence type="ECO:0000256" key="3">
    <source>
        <dbReference type="ARBA" id="ARBA00022729"/>
    </source>
</evidence>
<keyword evidence="2" id="KW-0132">Cell division</keyword>
<dbReference type="EMBL" id="UOGC01000100">
    <property type="protein sequence ID" value="VAX20079.1"/>
    <property type="molecule type" value="Genomic_DNA"/>
</dbReference>
<evidence type="ECO:0000256" key="6">
    <source>
        <dbReference type="ARBA" id="ARBA00023237"/>
    </source>
</evidence>
<dbReference type="GO" id="GO:0051301">
    <property type="term" value="P:cell division"/>
    <property type="evidence" value="ECO:0007669"/>
    <property type="project" value="UniProtKB-KW"/>
</dbReference>
<dbReference type="InterPro" id="IPR039001">
    <property type="entry name" value="Pal"/>
</dbReference>
<name>A0A3B1BQ56_9ZZZZ</name>
<evidence type="ECO:0000256" key="1">
    <source>
        <dbReference type="ARBA" id="ARBA00004442"/>
    </source>
</evidence>